<comment type="caution">
    <text evidence="2">The sequence shown here is derived from an EMBL/GenBank/DDBJ whole genome shotgun (WGS) entry which is preliminary data.</text>
</comment>
<proteinExistence type="predicted"/>
<accession>A0A7J8JX48</accession>
<dbReference type="Proteomes" id="UP000550707">
    <property type="component" value="Unassembled WGS sequence"/>
</dbReference>
<dbReference type="AlphaFoldDB" id="A0A7J8JX48"/>
<evidence type="ECO:0000313" key="3">
    <source>
        <dbReference type="Proteomes" id="UP000550707"/>
    </source>
</evidence>
<name>A0A7J8JX48_MOLMO</name>
<evidence type="ECO:0000313" key="2">
    <source>
        <dbReference type="EMBL" id="KAF6500905.1"/>
    </source>
</evidence>
<organism evidence="2 3">
    <name type="scientific">Molossus molossus</name>
    <name type="common">Pallas' mastiff bat</name>
    <name type="synonym">Vespertilio molossus</name>
    <dbReference type="NCBI Taxonomy" id="27622"/>
    <lineage>
        <taxon>Eukaryota</taxon>
        <taxon>Metazoa</taxon>
        <taxon>Chordata</taxon>
        <taxon>Craniata</taxon>
        <taxon>Vertebrata</taxon>
        <taxon>Euteleostomi</taxon>
        <taxon>Mammalia</taxon>
        <taxon>Eutheria</taxon>
        <taxon>Laurasiatheria</taxon>
        <taxon>Chiroptera</taxon>
        <taxon>Yangochiroptera</taxon>
        <taxon>Molossidae</taxon>
        <taxon>Molossus</taxon>
    </lineage>
</organism>
<feature type="chain" id="PRO_5029635647" evidence="1">
    <location>
        <begin position="22"/>
        <end position="122"/>
    </location>
</feature>
<reference evidence="2 3" key="1">
    <citation type="journal article" date="2020" name="Nature">
        <title>Six reference-quality genomes reveal evolution of bat adaptations.</title>
        <authorList>
            <person name="Jebb D."/>
            <person name="Huang Z."/>
            <person name="Pippel M."/>
            <person name="Hughes G.M."/>
            <person name="Lavrichenko K."/>
            <person name="Devanna P."/>
            <person name="Winkler S."/>
            <person name="Jermiin L.S."/>
            <person name="Skirmuntt E.C."/>
            <person name="Katzourakis A."/>
            <person name="Burkitt-Gray L."/>
            <person name="Ray D.A."/>
            <person name="Sullivan K.A.M."/>
            <person name="Roscito J.G."/>
            <person name="Kirilenko B.M."/>
            <person name="Davalos L.M."/>
            <person name="Corthals A.P."/>
            <person name="Power M.L."/>
            <person name="Jones G."/>
            <person name="Ransome R.D."/>
            <person name="Dechmann D.K.N."/>
            <person name="Locatelli A.G."/>
            <person name="Puechmaille S.J."/>
            <person name="Fedrigo O."/>
            <person name="Jarvis E.D."/>
            <person name="Hiller M."/>
            <person name="Vernes S.C."/>
            <person name="Myers E.W."/>
            <person name="Teeling E.C."/>
        </authorList>
    </citation>
    <scope>NUCLEOTIDE SEQUENCE [LARGE SCALE GENOMIC DNA]</scope>
    <source>
        <strain evidence="2">MMolMol1</strain>
        <tissue evidence="2">Muscle</tissue>
    </source>
</reference>
<gene>
    <name evidence="2" type="ORF">HJG59_007932</name>
</gene>
<evidence type="ECO:0000256" key="1">
    <source>
        <dbReference type="SAM" id="SignalP"/>
    </source>
</evidence>
<keyword evidence="1" id="KW-0732">Signal</keyword>
<protein>
    <submittedName>
        <fullName evidence="2">Uncharacterized protein</fullName>
    </submittedName>
</protein>
<keyword evidence="3" id="KW-1185">Reference proteome</keyword>
<sequence>MEHLGTSFLSTLILLNLPGWHDCPSITYLYSSFLISGIPTTLHPYLTTNFHNQSRFYKPEIFYLLNLKYGNPLLEPNLLYSCSPHVYSLNFFLLQASDHCISHFNSFSSIFPFLFPGNIRVL</sequence>
<dbReference type="InParanoid" id="A0A7J8JX48"/>
<feature type="signal peptide" evidence="1">
    <location>
        <begin position="1"/>
        <end position="21"/>
    </location>
</feature>
<dbReference type="EMBL" id="JACASF010000001">
    <property type="protein sequence ID" value="KAF6500905.1"/>
    <property type="molecule type" value="Genomic_DNA"/>
</dbReference>